<protein>
    <recommendedName>
        <fullName evidence="5">Serine/threonine protein kinase</fullName>
    </recommendedName>
</protein>
<feature type="signal peptide" evidence="2">
    <location>
        <begin position="1"/>
        <end position="34"/>
    </location>
</feature>
<evidence type="ECO:0008006" key="5">
    <source>
        <dbReference type="Google" id="ProtNLM"/>
    </source>
</evidence>
<dbReference type="Proteomes" id="UP000176087">
    <property type="component" value="Unassembled WGS sequence"/>
</dbReference>
<dbReference type="RefSeq" id="WP_070009533.1">
    <property type="nucleotide sequence ID" value="NZ_LJGS01000036.1"/>
</dbReference>
<feature type="region of interest" description="Disordered" evidence="1">
    <location>
        <begin position="36"/>
        <end position="116"/>
    </location>
</feature>
<accession>A0A1E7JR73</accession>
<evidence type="ECO:0000256" key="1">
    <source>
        <dbReference type="SAM" id="MobiDB-lite"/>
    </source>
</evidence>
<name>A0A1E7JR73_9ACTN</name>
<proteinExistence type="predicted"/>
<evidence type="ECO:0000313" key="3">
    <source>
        <dbReference type="EMBL" id="OEU90779.1"/>
    </source>
</evidence>
<evidence type="ECO:0000313" key="4">
    <source>
        <dbReference type="Proteomes" id="UP000176087"/>
    </source>
</evidence>
<keyword evidence="2" id="KW-0732">Signal</keyword>
<keyword evidence="4" id="KW-1185">Reference proteome</keyword>
<dbReference type="PATRIC" id="fig|933944.5.peg.5576"/>
<organism evidence="3 4">
    <name type="scientific">Streptomyces abyssalis</name>
    <dbReference type="NCBI Taxonomy" id="933944"/>
    <lineage>
        <taxon>Bacteria</taxon>
        <taxon>Bacillati</taxon>
        <taxon>Actinomycetota</taxon>
        <taxon>Actinomycetes</taxon>
        <taxon>Kitasatosporales</taxon>
        <taxon>Streptomycetaceae</taxon>
        <taxon>Streptomyces</taxon>
    </lineage>
</organism>
<dbReference type="EMBL" id="LJGT01000038">
    <property type="protein sequence ID" value="OEU90779.1"/>
    <property type="molecule type" value="Genomic_DNA"/>
</dbReference>
<dbReference type="AlphaFoldDB" id="A0A1E7JR73"/>
<comment type="caution">
    <text evidence="3">The sequence shown here is derived from an EMBL/GenBank/DDBJ whole genome shotgun (WGS) entry which is preliminary data.</text>
</comment>
<sequence>MPQQQPRCRTSASDFSLITLACTVVLAVALPVAAATAGAAPPADGGGVPERVTPSSQPSDAPSGHSSARSSAASSSSAPGSSAPGSSSPGRRGAAAGGGASASCGPELTSPEGLSGQTCVLSEGGSTWARTYYRNGAGSPLSAALTLMRPDGSSLRADCAMTADRGTSVCETPREKTRTGGRAYAATGEAGSADGERLLLRSGSNFPAR</sequence>
<feature type="compositionally biased region" description="Low complexity" evidence="1">
    <location>
        <begin position="61"/>
        <end position="94"/>
    </location>
</feature>
<evidence type="ECO:0000256" key="2">
    <source>
        <dbReference type="SAM" id="SignalP"/>
    </source>
</evidence>
<feature type="chain" id="PRO_5039165727" description="Serine/threonine protein kinase" evidence="2">
    <location>
        <begin position="35"/>
        <end position="209"/>
    </location>
</feature>
<gene>
    <name evidence="3" type="ORF">AN215_12610</name>
</gene>
<reference evidence="3 4" key="1">
    <citation type="journal article" date="2016" name="Front. Microbiol.">
        <title>Comparative Genomics Analysis of Streptomyces Species Reveals Their Adaptation to the Marine Environment and Their Diversity at the Genomic Level.</title>
        <authorList>
            <person name="Tian X."/>
            <person name="Zhang Z."/>
            <person name="Yang T."/>
            <person name="Chen M."/>
            <person name="Li J."/>
            <person name="Chen F."/>
            <person name="Yang J."/>
            <person name="Li W."/>
            <person name="Zhang B."/>
            <person name="Zhang Z."/>
            <person name="Wu J."/>
            <person name="Zhang C."/>
            <person name="Long L."/>
            <person name="Xiao J."/>
        </authorList>
    </citation>
    <scope>NUCLEOTIDE SEQUENCE [LARGE SCALE GENOMIC DNA]</scope>
    <source>
        <strain evidence="3 4">SCSIO 10390</strain>
    </source>
</reference>